<sequence>MPDAAPAAMPAEMPAEMSAESLTVSHPVPTLVILRGNSASGKSTVARRVQRSLPRGRVAVIGQDHLRRELLWEHDAANGDTAGLILATARHCLGIGRITVVEGIFGSERYGDMFEEMLADHKGPCLVYYLDVSLAETLRRHTGKTIGGEVPASEVASWYREHDVLGTPGEQVLGEELSEDDMVARVLADLTTAEEH</sequence>
<comment type="caution">
    <text evidence="1">The sequence shown here is derived from an EMBL/GenBank/DDBJ whole genome shotgun (WGS) entry which is preliminary data.</text>
</comment>
<dbReference type="Gene3D" id="3.40.50.300">
    <property type="entry name" value="P-loop containing nucleotide triphosphate hydrolases"/>
    <property type="match status" value="1"/>
</dbReference>
<proteinExistence type="predicted"/>
<dbReference type="InterPro" id="IPR027417">
    <property type="entry name" value="P-loop_NTPase"/>
</dbReference>
<dbReference type="Pfam" id="PF13671">
    <property type="entry name" value="AAA_33"/>
    <property type="match status" value="1"/>
</dbReference>
<dbReference type="GeneID" id="303297139"/>
<reference evidence="2" key="1">
    <citation type="journal article" date="2019" name="Int. J. Syst. Evol. Microbiol.">
        <title>The Global Catalogue of Microorganisms (GCM) 10K type strain sequencing project: providing services to taxonomists for standard genome sequencing and annotation.</title>
        <authorList>
            <consortium name="The Broad Institute Genomics Platform"/>
            <consortium name="The Broad Institute Genome Sequencing Center for Infectious Disease"/>
            <person name="Wu L."/>
            <person name="Ma J."/>
        </authorList>
    </citation>
    <scope>NUCLEOTIDE SEQUENCE [LARGE SCALE GENOMIC DNA]</scope>
    <source>
        <strain evidence="2">CGMCC 1.16455</strain>
    </source>
</reference>
<evidence type="ECO:0000313" key="1">
    <source>
        <dbReference type="EMBL" id="MFC5297879.1"/>
    </source>
</evidence>
<organism evidence="1 2">
    <name type="scientific">Brachybacterium tyrofermentans</name>
    <dbReference type="NCBI Taxonomy" id="47848"/>
    <lineage>
        <taxon>Bacteria</taxon>
        <taxon>Bacillati</taxon>
        <taxon>Actinomycetota</taxon>
        <taxon>Actinomycetes</taxon>
        <taxon>Micrococcales</taxon>
        <taxon>Dermabacteraceae</taxon>
        <taxon>Brachybacterium</taxon>
    </lineage>
</organism>
<keyword evidence="2" id="KW-1185">Reference proteome</keyword>
<name>A0ABW0FFU1_9MICO</name>
<dbReference type="RefSeq" id="WP_343923661.1">
    <property type="nucleotide sequence ID" value="NZ_BAAAIR010000034.1"/>
</dbReference>
<protein>
    <submittedName>
        <fullName evidence="1">AAA family ATPase</fullName>
    </submittedName>
</protein>
<accession>A0ABW0FFU1</accession>
<evidence type="ECO:0000313" key="2">
    <source>
        <dbReference type="Proteomes" id="UP001595937"/>
    </source>
</evidence>
<gene>
    <name evidence="1" type="ORF">ACFPK8_10185</name>
</gene>
<dbReference type="SUPFAM" id="SSF52540">
    <property type="entry name" value="P-loop containing nucleoside triphosphate hydrolases"/>
    <property type="match status" value="1"/>
</dbReference>
<dbReference type="EMBL" id="JBHSLN010000023">
    <property type="protein sequence ID" value="MFC5297879.1"/>
    <property type="molecule type" value="Genomic_DNA"/>
</dbReference>
<dbReference type="Proteomes" id="UP001595937">
    <property type="component" value="Unassembled WGS sequence"/>
</dbReference>